<feature type="compositionally biased region" description="Acidic residues" evidence="1">
    <location>
        <begin position="38"/>
        <end position="53"/>
    </location>
</feature>
<evidence type="ECO:0000313" key="3">
    <source>
        <dbReference type="Proteomes" id="UP000800094"/>
    </source>
</evidence>
<organism evidence="2 3">
    <name type="scientific">Trematosphaeria pertusa</name>
    <dbReference type="NCBI Taxonomy" id="390896"/>
    <lineage>
        <taxon>Eukaryota</taxon>
        <taxon>Fungi</taxon>
        <taxon>Dikarya</taxon>
        <taxon>Ascomycota</taxon>
        <taxon>Pezizomycotina</taxon>
        <taxon>Dothideomycetes</taxon>
        <taxon>Pleosporomycetidae</taxon>
        <taxon>Pleosporales</taxon>
        <taxon>Massarineae</taxon>
        <taxon>Trematosphaeriaceae</taxon>
        <taxon>Trematosphaeria</taxon>
    </lineage>
</organism>
<proteinExistence type="predicted"/>
<reference evidence="2" key="1">
    <citation type="journal article" date="2020" name="Stud. Mycol.">
        <title>101 Dothideomycetes genomes: a test case for predicting lifestyles and emergence of pathogens.</title>
        <authorList>
            <person name="Haridas S."/>
            <person name="Albert R."/>
            <person name="Binder M."/>
            <person name="Bloem J."/>
            <person name="Labutti K."/>
            <person name="Salamov A."/>
            <person name="Andreopoulos B."/>
            <person name="Baker S."/>
            <person name="Barry K."/>
            <person name="Bills G."/>
            <person name="Bluhm B."/>
            <person name="Cannon C."/>
            <person name="Castanera R."/>
            <person name="Culley D."/>
            <person name="Daum C."/>
            <person name="Ezra D."/>
            <person name="Gonzalez J."/>
            <person name="Henrissat B."/>
            <person name="Kuo A."/>
            <person name="Liang C."/>
            <person name="Lipzen A."/>
            <person name="Lutzoni F."/>
            <person name="Magnuson J."/>
            <person name="Mondo S."/>
            <person name="Nolan M."/>
            <person name="Ohm R."/>
            <person name="Pangilinan J."/>
            <person name="Park H.-J."/>
            <person name="Ramirez L."/>
            <person name="Alfaro M."/>
            <person name="Sun H."/>
            <person name="Tritt A."/>
            <person name="Yoshinaga Y."/>
            <person name="Zwiers L.-H."/>
            <person name="Turgeon B."/>
            <person name="Goodwin S."/>
            <person name="Spatafora J."/>
            <person name="Crous P."/>
            <person name="Grigoriev I."/>
        </authorList>
    </citation>
    <scope>NUCLEOTIDE SEQUENCE</scope>
    <source>
        <strain evidence="2">CBS 122368</strain>
    </source>
</reference>
<evidence type="ECO:0000313" key="2">
    <source>
        <dbReference type="EMBL" id="KAF2251837.1"/>
    </source>
</evidence>
<evidence type="ECO:0000256" key="1">
    <source>
        <dbReference type="SAM" id="MobiDB-lite"/>
    </source>
</evidence>
<name>A0A6A6INM1_9PLEO</name>
<dbReference type="RefSeq" id="XP_033686841.1">
    <property type="nucleotide sequence ID" value="XM_033835342.1"/>
</dbReference>
<protein>
    <submittedName>
        <fullName evidence="2">Uncharacterized protein</fullName>
    </submittedName>
</protein>
<dbReference type="EMBL" id="ML987192">
    <property type="protein sequence ID" value="KAF2251837.1"/>
    <property type="molecule type" value="Genomic_DNA"/>
</dbReference>
<gene>
    <name evidence="2" type="ORF">BU26DRAFT_602340</name>
</gene>
<keyword evidence="3" id="KW-1185">Reference proteome</keyword>
<accession>A0A6A6INM1</accession>
<sequence>MRAAVKSSHSRAGSEPAFPNYAKRARSRERTVSSYEYKDEDPETTDTDLDDEVPVSASSRAPGNEEDQDEEELEVRGSIHGFKARGNTARGAILRMCDPHADPWKGRDLSDKELQDVKARIAKVGCIRPNIGLTNQIRMILSKTSAMLADCKKCDRIERLGFAPRCCSSSHCDQFNVNRIALETPDRNIARNTCQLKVMGQYGYNRSNVDKISVKEWEKRRKRANQECEHHRRCSPTGSGHMIGSIWVASKTALWENNKPLLYTCFDCLHQLSFPWCPTSAKDKETSADGIGPYTLWHAPRAWNPRGWFIRLLEHYAQHHLDIHIPTYTSISYFDCGKGLLAVFNR</sequence>
<dbReference type="Proteomes" id="UP000800094">
    <property type="component" value="Unassembled WGS sequence"/>
</dbReference>
<dbReference type="GeneID" id="54588672"/>
<feature type="region of interest" description="Disordered" evidence="1">
    <location>
        <begin position="1"/>
        <end position="75"/>
    </location>
</feature>
<dbReference type="AlphaFoldDB" id="A0A6A6INM1"/>
<feature type="compositionally biased region" description="Acidic residues" evidence="1">
    <location>
        <begin position="64"/>
        <end position="73"/>
    </location>
</feature>